<organism evidence="1 2">
    <name type="scientific">Panagrolaimus sp. JU765</name>
    <dbReference type="NCBI Taxonomy" id="591449"/>
    <lineage>
        <taxon>Eukaryota</taxon>
        <taxon>Metazoa</taxon>
        <taxon>Ecdysozoa</taxon>
        <taxon>Nematoda</taxon>
        <taxon>Chromadorea</taxon>
        <taxon>Rhabditida</taxon>
        <taxon>Tylenchina</taxon>
        <taxon>Panagrolaimomorpha</taxon>
        <taxon>Panagrolaimoidea</taxon>
        <taxon>Panagrolaimidae</taxon>
        <taxon>Panagrolaimus</taxon>
    </lineage>
</organism>
<sequence length="396" mass="46150">MWQLSAQESIWLANLRQQCAAQIAASEKVSDYCENPFNLLRWVHAYEGDEELAAKKLSRHLRIREILRLDETECWDSDIVDHEADNYAPWNILGKISEEDRRILVIEQSGRFDLQTMMKSIRTTPFMRNRFRNMESVLSQIGLEEKIDKKMKSAVFVIDLEGLSFQPNLISFISGSYRILWGTLIEQYPFLISQILIVNPPAFMSVLWNACSAFIPAEYRKKIKLLGNDWRNEILSFLPASSLPEQYSGILSDQLIKPPTTCQIPIPRVELALDTLLLDSLVVPAGGFVVQTFLLAEHEQLEFFMKHEQEFTMNIFFHKERRQIRDSKNMDDFLEVYAGCERPGIPTLDYWKWTVPKTGYYYAIYGNEKAWIMSVEFKYQIFRNQNGMKVKVNPVS</sequence>
<dbReference type="Proteomes" id="UP000887576">
    <property type="component" value="Unplaced"/>
</dbReference>
<evidence type="ECO:0000313" key="1">
    <source>
        <dbReference type="Proteomes" id="UP000887576"/>
    </source>
</evidence>
<evidence type="ECO:0000313" key="2">
    <source>
        <dbReference type="WBParaSite" id="JU765_v2.g170.t2"/>
    </source>
</evidence>
<proteinExistence type="predicted"/>
<reference evidence="2" key="1">
    <citation type="submission" date="2022-11" db="UniProtKB">
        <authorList>
            <consortium name="WormBaseParasite"/>
        </authorList>
    </citation>
    <scope>IDENTIFICATION</scope>
</reference>
<protein>
    <submittedName>
        <fullName evidence="2">CRAL-TRIO domain-containing protein</fullName>
    </submittedName>
</protein>
<accession>A0AC34QJT8</accession>
<name>A0AC34QJT8_9BILA</name>
<dbReference type="WBParaSite" id="JU765_v2.g170.t2">
    <property type="protein sequence ID" value="JU765_v2.g170.t2"/>
    <property type="gene ID" value="JU765_v2.g170"/>
</dbReference>